<evidence type="ECO:0000313" key="1">
    <source>
        <dbReference type="EMBL" id="CAK9163380.1"/>
    </source>
</evidence>
<gene>
    <name evidence="1" type="ORF">ILEXP_LOCUS32425</name>
</gene>
<comment type="caution">
    <text evidence="1">The sequence shown here is derived from an EMBL/GenBank/DDBJ whole genome shotgun (WGS) entry which is preliminary data.</text>
</comment>
<dbReference type="Proteomes" id="UP001642360">
    <property type="component" value="Unassembled WGS sequence"/>
</dbReference>
<organism evidence="1 2">
    <name type="scientific">Ilex paraguariensis</name>
    <name type="common">yerba mate</name>
    <dbReference type="NCBI Taxonomy" id="185542"/>
    <lineage>
        <taxon>Eukaryota</taxon>
        <taxon>Viridiplantae</taxon>
        <taxon>Streptophyta</taxon>
        <taxon>Embryophyta</taxon>
        <taxon>Tracheophyta</taxon>
        <taxon>Spermatophyta</taxon>
        <taxon>Magnoliopsida</taxon>
        <taxon>eudicotyledons</taxon>
        <taxon>Gunneridae</taxon>
        <taxon>Pentapetalae</taxon>
        <taxon>asterids</taxon>
        <taxon>campanulids</taxon>
        <taxon>Aquifoliales</taxon>
        <taxon>Aquifoliaceae</taxon>
        <taxon>Ilex</taxon>
    </lineage>
</organism>
<accession>A0ABC8T5R1</accession>
<dbReference type="AlphaFoldDB" id="A0ABC8T5R1"/>
<name>A0ABC8T5R1_9AQUA</name>
<keyword evidence="2" id="KW-1185">Reference proteome</keyword>
<feature type="non-terminal residue" evidence="1">
    <location>
        <position position="1"/>
    </location>
</feature>
<reference evidence="1 2" key="1">
    <citation type="submission" date="2024-02" db="EMBL/GenBank/DDBJ databases">
        <authorList>
            <person name="Vignale AGUSTIN F."/>
            <person name="Sosa J E."/>
            <person name="Modenutti C."/>
        </authorList>
    </citation>
    <scope>NUCLEOTIDE SEQUENCE [LARGE SCALE GENOMIC DNA]</scope>
</reference>
<sequence>SDLRINQVMSSLITLQIRMHQNPGKLDILEEASLLSPKVMRATQGCTKGLNGAVGLACSDSFSKLVISPLAHAEICQTIEQSNGCTSTHCLFLYLYLGCDLFPGKRFKNFNQQWSGLNPNLLFGKGSKYY</sequence>
<proteinExistence type="predicted"/>
<evidence type="ECO:0000313" key="2">
    <source>
        <dbReference type="Proteomes" id="UP001642360"/>
    </source>
</evidence>
<dbReference type="EMBL" id="CAUOFW020004014">
    <property type="protein sequence ID" value="CAK9163380.1"/>
    <property type="molecule type" value="Genomic_DNA"/>
</dbReference>
<protein>
    <submittedName>
        <fullName evidence="1">Uncharacterized protein</fullName>
    </submittedName>
</protein>